<sequence length="63" mass="6380">MNLLVVGGQSPAAAGVSRTRSVSESESTFGLPSSFSAPTFLKSIYQGSLGSLSSLADSGSLKR</sequence>
<reference evidence="1 2" key="1">
    <citation type="submission" date="2019-03" db="EMBL/GenBank/DDBJ databases">
        <title>First draft genome of Liparis tanakae, snailfish: a comprehensive survey of snailfish specific genes.</title>
        <authorList>
            <person name="Kim W."/>
            <person name="Song I."/>
            <person name="Jeong J.-H."/>
            <person name="Kim D."/>
            <person name="Kim S."/>
            <person name="Ryu S."/>
            <person name="Song J.Y."/>
            <person name="Lee S.K."/>
        </authorList>
    </citation>
    <scope>NUCLEOTIDE SEQUENCE [LARGE SCALE GENOMIC DNA]</scope>
    <source>
        <tissue evidence="1">Muscle</tissue>
    </source>
</reference>
<evidence type="ECO:0000313" key="2">
    <source>
        <dbReference type="Proteomes" id="UP000314294"/>
    </source>
</evidence>
<dbReference type="EMBL" id="SRLO01000214">
    <property type="protein sequence ID" value="TNN66804.1"/>
    <property type="molecule type" value="Genomic_DNA"/>
</dbReference>
<gene>
    <name evidence="1" type="ORF">EYF80_023046</name>
</gene>
<protein>
    <submittedName>
        <fullName evidence="1">Uncharacterized protein</fullName>
    </submittedName>
</protein>
<proteinExistence type="predicted"/>
<comment type="caution">
    <text evidence="1">The sequence shown here is derived from an EMBL/GenBank/DDBJ whole genome shotgun (WGS) entry which is preliminary data.</text>
</comment>
<organism evidence="1 2">
    <name type="scientific">Liparis tanakae</name>
    <name type="common">Tanaka's snailfish</name>
    <dbReference type="NCBI Taxonomy" id="230148"/>
    <lineage>
        <taxon>Eukaryota</taxon>
        <taxon>Metazoa</taxon>
        <taxon>Chordata</taxon>
        <taxon>Craniata</taxon>
        <taxon>Vertebrata</taxon>
        <taxon>Euteleostomi</taxon>
        <taxon>Actinopterygii</taxon>
        <taxon>Neopterygii</taxon>
        <taxon>Teleostei</taxon>
        <taxon>Neoteleostei</taxon>
        <taxon>Acanthomorphata</taxon>
        <taxon>Eupercaria</taxon>
        <taxon>Perciformes</taxon>
        <taxon>Cottioidei</taxon>
        <taxon>Cottales</taxon>
        <taxon>Liparidae</taxon>
        <taxon>Liparis</taxon>
    </lineage>
</organism>
<evidence type="ECO:0000313" key="1">
    <source>
        <dbReference type="EMBL" id="TNN66804.1"/>
    </source>
</evidence>
<keyword evidence="2" id="KW-1185">Reference proteome</keyword>
<dbReference type="AlphaFoldDB" id="A0A4Z2HPB6"/>
<name>A0A4Z2HPB6_9TELE</name>
<accession>A0A4Z2HPB6</accession>
<dbReference type="Proteomes" id="UP000314294">
    <property type="component" value="Unassembled WGS sequence"/>
</dbReference>